<proteinExistence type="predicted"/>
<keyword evidence="3" id="KW-1185">Reference proteome</keyword>
<dbReference type="InterPro" id="IPR030970">
    <property type="entry name" value="ABC_MlaD"/>
</dbReference>
<dbReference type="PANTHER" id="PTHR33371:SF4">
    <property type="entry name" value="INTERMEMBRANE PHOSPHOLIPID TRANSPORT SYSTEM BINDING PROTEIN MLAD"/>
    <property type="match status" value="1"/>
</dbReference>
<evidence type="ECO:0000313" key="3">
    <source>
        <dbReference type="Proteomes" id="UP001595791"/>
    </source>
</evidence>
<dbReference type="NCBIfam" id="TIGR04430">
    <property type="entry name" value="OM_asym_MlaD"/>
    <property type="match status" value="1"/>
</dbReference>
<dbReference type="InterPro" id="IPR003399">
    <property type="entry name" value="Mce/MlaD"/>
</dbReference>
<name>A0ABV8MS13_9NEIS</name>
<protein>
    <submittedName>
        <fullName evidence="2">Outer membrane lipid asymmetry maintenance protein MlaD</fullName>
    </submittedName>
</protein>
<accession>A0ABV8MS13</accession>
<gene>
    <name evidence="2" type="primary">mlaD</name>
    <name evidence="2" type="ORF">ACFOW7_12190</name>
</gene>
<evidence type="ECO:0000313" key="2">
    <source>
        <dbReference type="EMBL" id="MFC4160109.1"/>
    </source>
</evidence>
<dbReference type="InterPro" id="IPR052336">
    <property type="entry name" value="MlaD_Phospholipid_Transporter"/>
</dbReference>
<dbReference type="Proteomes" id="UP001595791">
    <property type="component" value="Unassembled WGS sequence"/>
</dbReference>
<comment type="caution">
    <text evidence="2">The sequence shown here is derived from an EMBL/GenBank/DDBJ whole genome shotgun (WGS) entry which is preliminary data.</text>
</comment>
<dbReference type="RefSeq" id="WP_378164578.1">
    <property type="nucleotide sequence ID" value="NZ_JBHSBU010000001.1"/>
</dbReference>
<feature type="domain" description="Mce/MlaD" evidence="1">
    <location>
        <begin position="40"/>
        <end position="116"/>
    </location>
</feature>
<organism evidence="2 3">
    <name type="scientific">Chitinimonas lacunae</name>
    <dbReference type="NCBI Taxonomy" id="1963018"/>
    <lineage>
        <taxon>Bacteria</taxon>
        <taxon>Pseudomonadati</taxon>
        <taxon>Pseudomonadota</taxon>
        <taxon>Betaproteobacteria</taxon>
        <taxon>Neisseriales</taxon>
        <taxon>Chitinibacteraceae</taxon>
        <taxon>Chitinimonas</taxon>
    </lineage>
</organism>
<dbReference type="PANTHER" id="PTHR33371">
    <property type="entry name" value="INTERMEMBRANE PHOSPHOLIPID TRANSPORT SYSTEM BINDING PROTEIN MLAD-RELATED"/>
    <property type="match status" value="1"/>
</dbReference>
<dbReference type="Pfam" id="PF02470">
    <property type="entry name" value="MlaD"/>
    <property type="match status" value="1"/>
</dbReference>
<reference evidence="3" key="1">
    <citation type="journal article" date="2019" name="Int. J. Syst. Evol. Microbiol.">
        <title>The Global Catalogue of Microorganisms (GCM) 10K type strain sequencing project: providing services to taxonomists for standard genome sequencing and annotation.</title>
        <authorList>
            <consortium name="The Broad Institute Genomics Platform"/>
            <consortium name="The Broad Institute Genome Sequencing Center for Infectious Disease"/>
            <person name="Wu L."/>
            <person name="Ma J."/>
        </authorList>
    </citation>
    <scope>NUCLEOTIDE SEQUENCE [LARGE SCALE GENOMIC DNA]</scope>
    <source>
        <strain evidence="3">LMG 29894</strain>
    </source>
</reference>
<sequence>MNRRVYDFWVGLFFLLGLLAVAFLALRVSNVSGNGSTASYMLSASFDNIGGLKVRAPVKSAGVVVGRVADIQLDSKRYRAQVVLQIDERYRFSRDSSAEILTSGILGEQYIGLSPGAEETMLKGGDQITLTSSALVLEQLISKFMFNKAAEGETDKPSPQQP</sequence>
<dbReference type="EMBL" id="JBHSBU010000001">
    <property type="protein sequence ID" value="MFC4160109.1"/>
    <property type="molecule type" value="Genomic_DNA"/>
</dbReference>
<evidence type="ECO:0000259" key="1">
    <source>
        <dbReference type="Pfam" id="PF02470"/>
    </source>
</evidence>